<name>A0ABW6AE65_9BACT</name>
<organism evidence="2 3">
    <name type="scientific">Spirosoma flavum</name>
    <dbReference type="NCBI Taxonomy" id="2048557"/>
    <lineage>
        <taxon>Bacteria</taxon>
        <taxon>Pseudomonadati</taxon>
        <taxon>Bacteroidota</taxon>
        <taxon>Cytophagia</taxon>
        <taxon>Cytophagales</taxon>
        <taxon>Cytophagaceae</taxon>
        <taxon>Spirosoma</taxon>
    </lineage>
</organism>
<gene>
    <name evidence="2" type="ORF">ACFS25_07690</name>
</gene>
<dbReference type="InterPro" id="IPR007492">
    <property type="entry name" value="LytTR_DNA-bd_dom"/>
</dbReference>
<comment type="caution">
    <text evidence="2">The sequence shown here is derived from an EMBL/GenBank/DDBJ whole genome shotgun (WGS) entry which is preliminary data.</text>
</comment>
<sequence length="68" mass="8331">MDILYIEADRNYSRIFTREKEYLLSVTFKNIEEKLPQPFFMRIHCSYIVVCLNWMPLINTYNGLYRCL</sequence>
<evidence type="ECO:0000313" key="2">
    <source>
        <dbReference type="EMBL" id="MFD2933660.1"/>
    </source>
</evidence>
<protein>
    <submittedName>
        <fullName evidence="2">LytR/AlgR family response regulator transcription factor</fullName>
    </submittedName>
</protein>
<accession>A0ABW6AE65</accession>
<dbReference type="Proteomes" id="UP001597512">
    <property type="component" value="Unassembled WGS sequence"/>
</dbReference>
<reference evidence="3" key="1">
    <citation type="journal article" date="2019" name="Int. J. Syst. Evol. Microbiol.">
        <title>The Global Catalogue of Microorganisms (GCM) 10K type strain sequencing project: providing services to taxonomists for standard genome sequencing and annotation.</title>
        <authorList>
            <consortium name="The Broad Institute Genomics Platform"/>
            <consortium name="The Broad Institute Genome Sequencing Center for Infectious Disease"/>
            <person name="Wu L."/>
            <person name="Ma J."/>
        </authorList>
    </citation>
    <scope>NUCLEOTIDE SEQUENCE [LARGE SCALE GENOMIC DNA]</scope>
    <source>
        <strain evidence="3">KCTC 52490</strain>
    </source>
</reference>
<feature type="domain" description="HTH LytTR-type" evidence="1">
    <location>
        <begin position="1"/>
        <end position="49"/>
    </location>
</feature>
<dbReference type="EMBL" id="JBHUOM010000002">
    <property type="protein sequence ID" value="MFD2933660.1"/>
    <property type="molecule type" value="Genomic_DNA"/>
</dbReference>
<dbReference type="RefSeq" id="WP_381500792.1">
    <property type="nucleotide sequence ID" value="NZ_JBHUOM010000002.1"/>
</dbReference>
<dbReference type="Gene3D" id="2.40.50.40">
    <property type="match status" value="1"/>
</dbReference>
<dbReference type="Pfam" id="PF04397">
    <property type="entry name" value="LytTR"/>
    <property type="match status" value="1"/>
</dbReference>
<dbReference type="PROSITE" id="PS50930">
    <property type="entry name" value="HTH_LYTTR"/>
    <property type="match status" value="1"/>
</dbReference>
<keyword evidence="3" id="KW-1185">Reference proteome</keyword>
<evidence type="ECO:0000313" key="3">
    <source>
        <dbReference type="Proteomes" id="UP001597512"/>
    </source>
</evidence>
<proteinExistence type="predicted"/>
<evidence type="ECO:0000259" key="1">
    <source>
        <dbReference type="PROSITE" id="PS50930"/>
    </source>
</evidence>